<evidence type="ECO:0000313" key="3">
    <source>
        <dbReference type="Proteomes" id="UP000199658"/>
    </source>
</evidence>
<name>A0A1I6FPP3_9RHOB</name>
<gene>
    <name evidence="2" type="ORF">SAMN04488002_0031</name>
</gene>
<keyword evidence="3" id="KW-1185">Reference proteome</keyword>
<dbReference type="Proteomes" id="UP000199658">
    <property type="component" value="Unassembled WGS sequence"/>
</dbReference>
<keyword evidence="1" id="KW-0732">Signal</keyword>
<dbReference type="RefSeq" id="WP_090211076.1">
    <property type="nucleotide sequence ID" value="NZ_FOYO01000001.1"/>
</dbReference>
<accession>A0A1I6FPP3</accession>
<organism evidence="2 3">
    <name type="scientific">Litoreibacter janthinus</name>
    <dbReference type="NCBI Taxonomy" id="670154"/>
    <lineage>
        <taxon>Bacteria</taxon>
        <taxon>Pseudomonadati</taxon>
        <taxon>Pseudomonadota</taxon>
        <taxon>Alphaproteobacteria</taxon>
        <taxon>Rhodobacterales</taxon>
        <taxon>Roseobacteraceae</taxon>
        <taxon>Litoreibacter</taxon>
    </lineage>
</organism>
<dbReference type="OrthoDB" id="7862810at2"/>
<feature type="signal peptide" evidence="1">
    <location>
        <begin position="1"/>
        <end position="19"/>
    </location>
</feature>
<sequence>MKKLLGAILLSLLSLPVAAQEVRPCDDLASVDAIGEPWANHTQIFAGNRVRLVVIDTLEPAAAAFQLIILSPPFDEVGGRQCMMVGSSGTLGFGDMTLEGLSSSYDPSKGLTWGIKVKTYNAATGGFDDKVLRVTLNQSSGQISAAY</sequence>
<reference evidence="3" key="1">
    <citation type="submission" date="2016-10" db="EMBL/GenBank/DDBJ databases">
        <authorList>
            <person name="Varghese N."/>
            <person name="Submissions S."/>
        </authorList>
    </citation>
    <scope>NUCLEOTIDE SEQUENCE [LARGE SCALE GENOMIC DNA]</scope>
    <source>
        <strain evidence="3">DSM 26921</strain>
    </source>
</reference>
<evidence type="ECO:0000256" key="1">
    <source>
        <dbReference type="SAM" id="SignalP"/>
    </source>
</evidence>
<dbReference type="STRING" id="670154.SAMN04488002_0031"/>
<dbReference type="EMBL" id="FOYO01000001">
    <property type="protein sequence ID" value="SFR31923.1"/>
    <property type="molecule type" value="Genomic_DNA"/>
</dbReference>
<dbReference type="AlphaFoldDB" id="A0A1I6FPP3"/>
<feature type="chain" id="PRO_5011716945" evidence="1">
    <location>
        <begin position="20"/>
        <end position="147"/>
    </location>
</feature>
<evidence type="ECO:0000313" key="2">
    <source>
        <dbReference type="EMBL" id="SFR31923.1"/>
    </source>
</evidence>
<protein>
    <submittedName>
        <fullName evidence="2">Uncharacterized protein</fullName>
    </submittedName>
</protein>
<proteinExistence type="predicted"/>